<dbReference type="EMBL" id="DSJT01000022">
    <property type="protein sequence ID" value="HEF87409.1"/>
    <property type="molecule type" value="Genomic_DNA"/>
</dbReference>
<dbReference type="InterPro" id="IPR012340">
    <property type="entry name" value="NA-bd_OB-fold"/>
</dbReference>
<organism evidence="1">
    <name type="scientific">Thermosphaera aggregans</name>
    <dbReference type="NCBI Taxonomy" id="54254"/>
    <lineage>
        <taxon>Archaea</taxon>
        <taxon>Thermoproteota</taxon>
        <taxon>Thermoprotei</taxon>
        <taxon>Desulfurococcales</taxon>
        <taxon>Desulfurococcaceae</taxon>
        <taxon>Thermosphaera</taxon>
    </lineage>
</organism>
<proteinExistence type="predicted"/>
<dbReference type="InterPro" id="IPR029028">
    <property type="entry name" value="Alpha/beta_knot_MTases"/>
</dbReference>
<gene>
    <name evidence="1" type="ORF">ENP55_03810</name>
</gene>
<dbReference type="PANTHER" id="PTHR12150">
    <property type="entry name" value="CLASS IV SAM-BINDING METHYLTRANSFERASE-RELATED"/>
    <property type="match status" value="1"/>
</dbReference>
<dbReference type="InterPro" id="IPR029026">
    <property type="entry name" value="tRNA_m1G_MTases_N"/>
</dbReference>
<protein>
    <recommendedName>
        <fullName evidence="2">RNA methyltransferase</fullName>
    </recommendedName>
</protein>
<reference evidence="1" key="1">
    <citation type="journal article" date="2020" name="mSystems">
        <title>Genome- and Community-Level Interaction Insights into Carbon Utilization and Element Cycling Functions of Hydrothermarchaeota in Hydrothermal Sediment.</title>
        <authorList>
            <person name="Zhou Z."/>
            <person name="Liu Y."/>
            <person name="Xu W."/>
            <person name="Pan J."/>
            <person name="Luo Z.H."/>
            <person name="Li M."/>
        </authorList>
    </citation>
    <scope>NUCLEOTIDE SEQUENCE [LARGE SCALE GENOMIC DNA]</scope>
    <source>
        <strain evidence="1">SpSt-23</strain>
    </source>
</reference>
<name>A0A7C2BKP1_9CREN</name>
<dbReference type="AlphaFoldDB" id="A0A7C2BKP1"/>
<evidence type="ECO:0000313" key="1">
    <source>
        <dbReference type="EMBL" id="HEF87409.1"/>
    </source>
</evidence>
<sequence>MTEIDVAIPTSILQVESTLLLKTLRIHQVARTLGIFGVSKAFFYKDFETGLTEHREFVGLIRKQWEYFYTPPYLRRRLVPKSPLLKHVGILPPLRLDWFDVPRGLKPGDERVGYVFRKGGGFKVYVDSSRVFNATGDCREGLAVIRITDPEGKTAECLDKDFYKGPELRFTDSFKQLVEENRDARIVATSRYGRVPGFQELSSLASSNRVLILFGSPRRGLHDIARAEGVVLEELGDVWNTVPGQRVKTVRTEEALIITLGLVNHALKLKRI</sequence>
<comment type="caution">
    <text evidence="1">The sequence shown here is derived from an EMBL/GenBank/DDBJ whole genome shotgun (WGS) entry which is preliminary data.</text>
</comment>
<dbReference type="Pfam" id="PF02598">
    <property type="entry name" value="Methyltrn_RNA_3"/>
    <property type="match status" value="1"/>
</dbReference>
<accession>A0A7C2BKP1</accession>
<dbReference type="SUPFAM" id="SSF75217">
    <property type="entry name" value="alpha/beta knot"/>
    <property type="match status" value="1"/>
</dbReference>
<dbReference type="InterPro" id="IPR003750">
    <property type="entry name" value="Put_MeTrfase-C9orf114-like"/>
</dbReference>
<dbReference type="Gene3D" id="2.40.50.140">
    <property type="entry name" value="Nucleic acid-binding proteins"/>
    <property type="match status" value="1"/>
</dbReference>
<dbReference type="CDD" id="cd18086">
    <property type="entry name" value="HsC9orf114-like"/>
    <property type="match status" value="1"/>
</dbReference>
<evidence type="ECO:0008006" key="2">
    <source>
        <dbReference type="Google" id="ProtNLM"/>
    </source>
</evidence>
<dbReference type="Gene3D" id="3.40.1280.10">
    <property type="match status" value="1"/>
</dbReference>
<dbReference type="PANTHER" id="PTHR12150:SF13">
    <property type="entry name" value="METHYLTRANSFERASE C9ORF114-RELATED"/>
    <property type="match status" value="1"/>
</dbReference>